<name>A0A1D8NGQ6_YARLL</name>
<dbReference type="GO" id="GO:0008270">
    <property type="term" value="F:zinc ion binding"/>
    <property type="evidence" value="ECO:0007669"/>
    <property type="project" value="InterPro"/>
</dbReference>
<dbReference type="Gene3D" id="4.10.240.10">
    <property type="entry name" value="Zn(2)-C6 fungal-type DNA-binding domain"/>
    <property type="match status" value="1"/>
</dbReference>
<dbReference type="PROSITE" id="PS00463">
    <property type="entry name" value="ZN2_CY6_FUNGAL_1"/>
    <property type="match status" value="1"/>
</dbReference>
<dbReference type="OrthoDB" id="4356994at2759"/>
<evidence type="ECO:0000313" key="4">
    <source>
        <dbReference type="EMBL" id="AOW04815.1"/>
    </source>
</evidence>
<dbReference type="AlphaFoldDB" id="A0A1D8NGQ6"/>
<dbReference type="EMBL" id="KZ858947">
    <property type="protein sequence ID" value="RDW29080.1"/>
    <property type="molecule type" value="Genomic_DNA"/>
</dbReference>
<dbReference type="GO" id="GO:0005634">
    <property type="term" value="C:nucleus"/>
    <property type="evidence" value="ECO:0007669"/>
    <property type="project" value="UniProtKB-SubCell"/>
</dbReference>
<evidence type="ECO:0000313" key="6">
    <source>
        <dbReference type="Proteomes" id="UP000182444"/>
    </source>
</evidence>
<evidence type="ECO:0000256" key="1">
    <source>
        <dbReference type="ARBA" id="ARBA00004123"/>
    </source>
</evidence>
<accession>A0A1D8NGQ6</accession>
<dbReference type="InterPro" id="IPR001138">
    <property type="entry name" value="Zn2Cys6_DnaBD"/>
</dbReference>
<dbReference type="KEGG" id="yli:2912045"/>
<dbReference type="Pfam" id="PF00172">
    <property type="entry name" value="Zn_clus"/>
    <property type="match status" value="1"/>
</dbReference>
<dbReference type="PROSITE" id="PS50048">
    <property type="entry name" value="ZN2_CY6_FUNGAL_2"/>
    <property type="match status" value="1"/>
</dbReference>
<evidence type="ECO:0000256" key="2">
    <source>
        <dbReference type="ARBA" id="ARBA00023242"/>
    </source>
</evidence>
<reference evidence="4 6" key="1">
    <citation type="journal article" date="2016" name="PLoS ONE">
        <title>Sequence Assembly of Yarrowia lipolytica Strain W29/CLIB89 Shows Transposable Element Diversity.</title>
        <authorList>
            <person name="Magnan C."/>
            <person name="Yu J."/>
            <person name="Chang I."/>
            <person name="Jahn E."/>
            <person name="Kanomata Y."/>
            <person name="Wu J."/>
            <person name="Zeller M."/>
            <person name="Oakes M."/>
            <person name="Baldi P."/>
            <person name="Sandmeyer S."/>
        </authorList>
    </citation>
    <scope>NUCLEOTIDE SEQUENCE [LARGE SCALE GENOMIC DNA]</scope>
    <source>
        <strain evidence="4">CLIB89</strain>
        <strain evidence="6">CLIB89(W29)</strain>
    </source>
</reference>
<evidence type="ECO:0000259" key="3">
    <source>
        <dbReference type="PROSITE" id="PS50048"/>
    </source>
</evidence>
<reference evidence="5 7" key="2">
    <citation type="submission" date="2018-07" db="EMBL/GenBank/DDBJ databases">
        <title>Draft Genome Assemblies for Five Robust Yarrowia lipolytica Strains Exhibiting High Lipid Production and Pentose Sugar Utilization and Sugar Alcohol Secretion from Undetoxified Lignocellulosic Biomass Hydrolysates.</title>
        <authorList>
            <consortium name="DOE Joint Genome Institute"/>
            <person name="Walker C."/>
            <person name="Ryu S."/>
            <person name="Na H."/>
            <person name="Zane M."/>
            <person name="LaButti K."/>
            <person name="Lipzen A."/>
            <person name="Haridas S."/>
            <person name="Barry K."/>
            <person name="Grigoriev I.V."/>
            <person name="Quarterman J."/>
            <person name="Slininger P."/>
            <person name="Dien B."/>
            <person name="Trinh C.T."/>
        </authorList>
    </citation>
    <scope>NUCLEOTIDE SEQUENCE [LARGE SCALE GENOMIC DNA]</scope>
    <source>
        <strain evidence="5 7">YB392</strain>
    </source>
</reference>
<evidence type="ECO:0000313" key="5">
    <source>
        <dbReference type="EMBL" id="RDW29080.1"/>
    </source>
</evidence>
<dbReference type="SUPFAM" id="SSF57701">
    <property type="entry name" value="Zn2/Cys6 DNA-binding domain"/>
    <property type="match status" value="1"/>
</dbReference>
<dbReference type="GeneID" id="2912045"/>
<comment type="subcellular location">
    <subcellularLocation>
        <location evidence="1">Nucleus</location>
    </subcellularLocation>
</comment>
<dbReference type="CDD" id="cd00067">
    <property type="entry name" value="GAL4"/>
    <property type="match status" value="1"/>
</dbReference>
<dbReference type="Proteomes" id="UP000182444">
    <property type="component" value="Chromosome 1E"/>
</dbReference>
<keyword evidence="2" id="KW-0539">Nucleus</keyword>
<sequence>MSDFKSDLKRGQSRKKRETLSCNPCRKRKRKCDHGTPCSNCVKLNIEATCEYGSNSRWEESKDKEVKSPAFITQTSLDFLSNASSVSEIIHLFEKHLPIQTAPNNNPLSIFSYKTEEYESAIANEPLPKNISDILIENYRNLVDPFFPIIDWKEFEEHYENLYPGQAGPTPPSPPQPPSFLALIYTVYALSCKSCAFDSLLHTLHASAVIHFSDRAEQYLNRIPLLVTSSIDDFRAALLYIYSSFSGDCLMVGWSLCGLLVTMSQRILPPFTASSDVKEAANHLISVSGTFFDACQAFVGHKSGLEYPQLPFSSYPFLHTTQKLYMFTRGLQNSHDSSDPAELLRIDQIINTLPQGDPMEFMKKLALTTQWHKANLLLFRCGKIDRLSGLMSLLKLLENQFYLYSAPPQIQQYILFHWNNIYYHVFTGVIVLALELEATDPLPPLDPSVFPNLSKLNLEEDKNWKSTLLAVLRDQYFDLRVNSECASARAHMITSAFLAQDTHMECPRPFGPFHKMLCLPSGFYICRFDRSYFQCGYGMELDRQIGRALYDSKESSKVFL</sequence>
<dbReference type="CDD" id="cd12148">
    <property type="entry name" value="fungal_TF_MHR"/>
    <property type="match status" value="1"/>
</dbReference>
<protein>
    <recommendedName>
        <fullName evidence="3">Zn(2)-C6 fungal-type domain-containing protein</fullName>
    </recommendedName>
</protein>
<proteinExistence type="predicted"/>
<gene>
    <name evidence="5" type="ORF">B0I71DRAFT_126413</name>
    <name evidence="4" type="ORF">YALI1_E02183g</name>
</gene>
<dbReference type="Proteomes" id="UP000256601">
    <property type="component" value="Unassembled WGS sequence"/>
</dbReference>
<dbReference type="PANTHER" id="PTHR31001:SF90">
    <property type="entry name" value="CENTROMERE DNA-BINDING PROTEIN COMPLEX CBF3 SUBUNIT B"/>
    <property type="match status" value="1"/>
</dbReference>
<evidence type="ECO:0000313" key="7">
    <source>
        <dbReference type="Proteomes" id="UP000256601"/>
    </source>
</evidence>
<dbReference type="InterPro" id="IPR050613">
    <property type="entry name" value="Sec_Metabolite_Reg"/>
</dbReference>
<dbReference type="RefSeq" id="XP_503423.1">
    <property type="nucleotide sequence ID" value="XM_503423.1"/>
</dbReference>
<dbReference type="SMART" id="SM00066">
    <property type="entry name" value="GAL4"/>
    <property type="match status" value="1"/>
</dbReference>
<feature type="domain" description="Zn(2)-C6 fungal-type" evidence="3">
    <location>
        <begin position="21"/>
        <end position="52"/>
    </location>
</feature>
<organism evidence="4 6">
    <name type="scientific">Yarrowia lipolytica</name>
    <name type="common">Candida lipolytica</name>
    <dbReference type="NCBI Taxonomy" id="4952"/>
    <lineage>
        <taxon>Eukaryota</taxon>
        <taxon>Fungi</taxon>
        <taxon>Dikarya</taxon>
        <taxon>Ascomycota</taxon>
        <taxon>Saccharomycotina</taxon>
        <taxon>Dipodascomycetes</taxon>
        <taxon>Dipodascales</taxon>
        <taxon>Dipodascales incertae sedis</taxon>
        <taxon>Yarrowia</taxon>
    </lineage>
</organism>
<dbReference type="InterPro" id="IPR036864">
    <property type="entry name" value="Zn2-C6_fun-type_DNA-bd_sf"/>
</dbReference>
<dbReference type="GO" id="GO:0000981">
    <property type="term" value="F:DNA-binding transcription factor activity, RNA polymerase II-specific"/>
    <property type="evidence" value="ECO:0007669"/>
    <property type="project" value="InterPro"/>
</dbReference>
<dbReference type="PANTHER" id="PTHR31001">
    <property type="entry name" value="UNCHARACTERIZED TRANSCRIPTIONAL REGULATORY PROTEIN"/>
    <property type="match status" value="1"/>
</dbReference>
<dbReference type="VEuPathDB" id="FungiDB:YALI1_E02183g"/>
<dbReference type="VEuPathDB" id="FungiDB:YALI0_E01606g"/>
<dbReference type="EMBL" id="CP017557">
    <property type="protein sequence ID" value="AOW04815.1"/>
    <property type="molecule type" value="Genomic_DNA"/>
</dbReference>